<evidence type="ECO:0000256" key="2">
    <source>
        <dbReference type="ARBA" id="ARBA00010799"/>
    </source>
</evidence>
<dbReference type="Pfam" id="PF04420">
    <property type="entry name" value="CHD5"/>
    <property type="match status" value="1"/>
</dbReference>
<evidence type="ECO:0000256" key="10">
    <source>
        <dbReference type="SAM" id="SignalP"/>
    </source>
</evidence>
<keyword evidence="4 9" id="KW-0812">Transmembrane</keyword>
<sequence length="233" mass="25402">MHPAVLIFLVSLVNQTITWLGRDKLQEVCYQAYARVVNYSAYRQLNASKKELFATRQEMNATSAQDQFAKWAKLRRKVDKLTSEVEAQSASGVWADADKVISSGQFFFSLLFKALMFVLNMAIPWALSSYFSKTPMFYLPPGDWFGPLGYVFSFPKAPVGAVSTTVWTMVCGRVLSLVGAYCREVFVADPVLDAPAEAVPAAPVPEAPVAAAGASEKGGADAARTLRARKAAT</sequence>
<evidence type="ECO:0000256" key="9">
    <source>
        <dbReference type="SAM" id="Phobius"/>
    </source>
</evidence>
<evidence type="ECO:0000313" key="12">
    <source>
        <dbReference type="Proteomes" id="UP001216638"/>
    </source>
</evidence>
<keyword evidence="7 9" id="KW-0472">Membrane</keyword>
<keyword evidence="3" id="KW-0813">Transport</keyword>
<evidence type="ECO:0000313" key="11">
    <source>
        <dbReference type="EMBL" id="WFC96050.1"/>
    </source>
</evidence>
<gene>
    <name evidence="11" type="primary">GET1</name>
    <name evidence="11" type="ORF">MBRA1_002706</name>
</gene>
<evidence type="ECO:0000256" key="4">
    <source>
        <dbReference type="ARBA" id="ARBA00022692"/>
    </source>
</evidence>
<keyword evidence="5" id="KW-0256">Endoplasmic reticulum</keyword>
<dbReference type="InterPro" id="IPR029012">
    <property type="entry name" value="Helix_hairpin_bin_sf"/>
</dbReference>
<dbReference type="PANTHER" id="PTHR42650:SF1">
    <property type="entry name" value="GUIDED ENTRY OF TAIL-ANCHORED PROTEINS FACTOR 1"/>
    <property type="match status" value="1"/>
</dbReference>
<keyword evidence="12" id="KW-1185">Reference proteome</keyword>
<dbReference type="AlphaFoldDB" id="A0AAF0DTM2"/>
<evidence type="ECO:0000256" key="8">
    <source>
        <dbReference type="SAM" id="MobiDB-lite"/>
    </source>
</evidence>
<dbReference type="Proteomes" id="UP001216638">
    <property type="component" value="Chromosome 3"/>
</dbReference>
<evidence type="ECO:0000256" key="1">
    <source>
        <dbReference type="ARBA" id="ARBA00004477"/>
    </source>
</evidence>
<feature type="signal peptide" evidence="10">
    <location>
        <begin position="1"/>
        <end position="18"/>
    </location>
</feature>
<dbReference type="GO" id="GO:0005789">
    <property type="term" value="C:endoplasmic reticulum membrane"/>
    <property type="evidence" value="ECO:0007669"/>
    <property type="project" value="UniProtKB-SubCell"/>
</dbReference>
<dbReference type="GO" id="GO:0071816">
    <property type="term" value="P:tail-anchored membrane protein insertion into ER membrane"/>
    <property type="evidence" value="ECO:0007669"/>
    <property type="project" value="InterPro"/>
</dbReference>
<keyword evidence="6 9" id="KW-1133">Transmembrane helix</keyword>
<accession>A0AAF0DTM2</accession>
<protein>
    <submittedName>
        <fullName evidence="11">GET complex subunit get1</fullName>
    </submittedName>
</protein>
<organism evidence="11 12">
    <name type="scientific">Malassezia brasiliensis</name>
    <dbReference type="NCBI Taxonomy" id="1821822"/>
    <lineage>
        <taxon>Eukaryota</taxon>
        <taxon>Fungi</taxon>
        <taxon>Dikarya</taxon>
        <taxon>Basidiomycota</taxon>
        <taxon>Ustilaginomycotina</taxon>
        <taxon>Malasseziomycetes</taxon>
        <taxon>Malasseziales</taxon>
        <taxon>Malasseziaceae</taxon>
        <taxon>Malassezia</taxon>
    </lineage>
</organism>
<dbReference type="InterPro" id="IPR028945">
    <property type="entry name" value="Get1"/>
</dbReference>
<evidence type="ECO:0000256" key="6">
    <source>
        <dbReference type="ARBA" id="ARBA00022989"/>
    </source>
</evidence>
<feature type="transmembrane region" description="Helical" evidence="9">
    <location>
        <begin position="106"/>
        <end position="127"/>
    </location>
</feature>
<name>A0AAF0DTM2_9BASI</name>
<keyword evidence="10" id="KW-0732">Signal</keyword>
<proteinExistence type="inferred from homology"/>
<dbReference type="PANTHER" id="PTHR42650">
    <property type="entry name" value="TAIL-ANCHORED PROTEIN INSERTION RECEPTOR WRB"/>
    <property type="match status" value="1"/>
</dbReference>
<comment type="similarity">
    <text evidence="2">Belongs to the WRB/GET1 family.</text>
</comment>
<evidence type="ECO:0000256" key="3">
    <source>
        <dbReference type="ARBA" id="ARBA00022448"/>
    </source>
</evidence>
<comment type="subcellular location">
    <subcellularLocation>
        <location evidence="1">Endoplasmic reticulum membrane</location>
        <topology evidence="1">Multi-pass membrane protein</topology>
    </subcellularLocation>
</comment>
<evidence type="ECO:0000256" key="7">
    <source>
        <dbReference type="ARBA" id="ARBA00023136"/>
    </source>
</evidence>
<dbReference type="Gene3D" id="1.10.287.660">
    <property type="entry name" value="Helix hairpin bin"/>
    <property type="match status" value="1"/>
</dbReference>
<feature type="region of interest" description="Disordered" evidence="8">
    <location>
        <begin position="211"/>
        <end position="233"/>
    </location>
</feature>
<evidence type="ECO:0000256" key="5">
    <source>
        <dbReference type="ARBA" id="ARBA00022824"/>
    </source>
</evidence>
<reference evidence="11" key="1">
    <citation type="submission" date="2023-03" db="EMBL/GenBank/DDBJ databases">
        <title>Mating type loci evolution in Malassezia.</title>
        <authorList>
            <person name="Coelho M.A."/>
        </authorList>
    </citation>
    <scope>NUCLEOTIDE SEQUENCE</scope>
    <source>
        <strain evidence="11">CBS 14135</strain>
    </source>
</reference>
<feature type="chain" id="PRO_5042233228" evidence="10">
    <location>
        <begin position="19"/>
        <end position="233"/>
    </location>
</feature>
<dbReference type="EMBL" id="CP119953">
    <property type="protein sequence ID" value="WFC96050.1"/>
    <property type="molecule type" value="Genomic_DNA"/>
</dbReference>
<dbReference type="GO" id="GO:0043495">
    <property type="term" value="F:protein-membrane adaptor activity"/>
    <property type="evidence" value="ECO:0007669"/>
    <property type="project" value="TreeGrafter"/>
</dbReference>
<dbReference type="GO" id="GO:0043529">
    <property type="term" value="C:GET complex"/>
    <property type="evidence" value="ECO:0007669"/>
    <property type="project" value="TreeGrafter"/>
</dbReference>